<keyword evidence="2" id="KW-0472">Membrane</keyword>
<proteinExistence type="predicted"/>
<name>A0ABW0IDN0_9BACT</name>
<dbReference type="EMBL" id="JBHSMA010000006">
    <property type="protein sequence ID" value="MFC5411506.1"/>
    <property type="molecule type" value="Genomic_DNA"/>
</dbReference>
<comment type="caution">
    <text evidence="3">The sequence shown here is derived from an EMBL/GenBank/DDBJ whole genome shotgun (WGS) entry which is preliminary data.</text>
</comment>
<keyword evidence="4" id="KW-1185">Reference proteome</keyword>
<accession>A0ABW0IDN0</accession>
<evidence type="ECO:0008006" key="5">
    <source>
        <dbReference type="Google" id="ProtNLM"/>
    </source>
</evidence>
<evidence type="ECO:0000313" key="3">
    <source>
        <dbReference type="EMBL" id="MFC5411506.1"/>
    </source>
</evidence>
<reference evidence="4" key="1">
    <citation type="journal article" date="2019" name="Int. J. Syst. Evol. Microbiol.">
        <title>The Global Catalogue of Microorganisms (GCM) 10K type strain sequencing project: providing services to taxonomists for standard genome sequencing and annotation.</title>
        <authorList>
            <consortium name="The Broad Institute Genomics Platform"/>
            <consortium name="The Broad Institute Genome Sequencing Center for Infectious Disease"/>
            <person name="Wu L."/>
            <person name="Ma J."/>
        </authorList>
    </citation>
    <scope>NUCLEOTIDE SEQUENCE [LARGE SCALE GENOMIC DNA]</scope>
    <source>
        <strain evidence="4">CCUG 55250</strain>
    </source>
</reference>
<gene>
    <name evidence="3" type="ORF">ACFPMF_19450</name>
</gene>
<feature type="compositionally biased region" description="Polar residues" evidence="1">
    <location>
        <begin position="114"/>
        <end position="141"/>
    </location>
</feature>
<dbReference type="Proteomes" id="UP001596106">
    <property type="component" value="Unassembled WGS sequence"/>
</dbReference>
<dbReference type="SUPFAM" id="SSF58104">
    <property type="entry name" value="Methyl-accepting chemotaxis protein (MCP) signaling domain"/>
    <property type="match status" value="1"/>
</dbReference>
<evidence type="ECO:0000313" key="4">
    <source>
        <dbReference type="Proteomes" id="UP001596106"/>
    </source>
</evidence>
<feature type="transmembrane region" description="Helical" evidence="2">
    <location>
        <begin position="83"/>
        <end position="107"/>
    </location>
</feature>
<evidence type="ECO:0000256" key="1">
    <source>
        <dbReference type="SAM" id="MobiDB-lite"/>
    </source>
</evidence>
<feature type="region of interest" description="Disordered" evidence="1">
    <location>
        <begin position="114"/>
        <end position="142"/>
    </location>
</feature>
<keyword evidence="2" id="KW-1133">Transmembrane helix</keyword>
<keyword evidence="2" id="KW-0812">Transmembrane</keyword>
<dbReference type="RefSeq" id="WP_379848399.1">
    <property type="nucleotide sequence ID" value="NZ_JBHSMA010000006.1"/>
</dbReference>
<protein>
    <recommendedName>
        <fullName evidence="5">Methyl-accepting chemotaxis protein</fullName>
    </recommendedName>
</protein>
<feature type="transmembrane region" description="Helical" evidence="2">
    <location>
        <begin position="16"/>
        <end position="37"/>
    </location>
</feature>
<organism evidence="3 4">
    <name type="scientific">Larkinella bovis</name>
    <dbReference type="NCBI Taxonomy" id="683041"/>
    <lineage>
        <taxon>Bacteria</taxon>
        <taxon>Pseudomonadati</taxon>
        <taxon>Bacteroidota</taxon>
        <taxon>Cytophagia</taxon>
        <taxon>Cytophagales</taxon>
        <taxon>Spirosomataceae</taxon>
        <taxon>Larkinella</taxon>
    </lineage>
</organism>
<sequence length="709" mass="79042">MEQKLSYTDIFFPNTLVEWGLLILLLLLFGIGWYCYYHSETRWQAQLKKLQDDELTDAVADGSIKDLITTSWQDSFLQSLPGIFLIVGLLGTFISLGTSLGELSFAIKNSTTEQSQLQPSKPTTSLEPTSQNEISQDSYLDSPQKKDAEGIAKDLNKVLEALGTKFKTSIWGIILNLFFRLVFLYSLENILSRLMRENLSVLSHHWRSKEKSNSETEKKWHDEVVLKNDEIINVLNRLATATDQGNQGYIEAAKYQAELIKESMYRQTDLFSRHFEQLASQNDKIILGLDELEKGVSKGNQINTIFHEYQSRFQENFRNEAIAHREKSLHIQDESKKYLLSVSETLVPFGQSVKDLGPIVVNMKELVDDVSKTLTTATNDFGGVAKSLNESVFTFKTEIEKALKESSAIMTENAGKMGSSIDRFNEQISTSFAAFSESVNGTLKLISDALATSTGEMKDTIAGSIEDTKSVIEKLDRHLGGIDQVLSGTKATLGAINEKFSEINEVIERVADSAKQVAGDSSRANIELTGVFKENGILNNQLKALVDSQEKLNWLVAAFPQQRLTEIGQELSHIKDTVERLTTSSAAITNAFKENGALSGQLQSLLDSHEKLNRLVAAFSPQHLAEIGQELGQIKNTVERLTNSTSTLYNELPSSLDGRGFLGTKLSSLIDNQQDIYIKIVDAIQANADRVVYNSKEKTNGEQKHNSEY</sequence>
<evidence type="ECO:0000256" key="2">
    <source>
        <dbReference type="SAM" id="Phobius"/>
    </source>
</evidence>